<keyword evidence="3" id="KW-1003">Cell membrane</keyword>
<evidence type="ECO:0000256" key="3">
    <source>
        <dbReference type="ARBA" id="ARBA00022475"/>
    </source>
</evidence>
<organism evidence="8 9">
    <name type="scientific">Psychrilyobacter piezotolerans</name>
    <dbReference type="NCBI Taxonomy" id="2293438"/>
    <lineage>
        <taxon>Bacteria</taxon>
        <taxon>Fusobacteriati</taxon>
        <taxon>Fusobacteriota</taxon>
        <taxon>Fusobacteriia</taxon>
        <taxon>Fusobacteriales</taxon>
        <taxon>Fusobacteriaceae</taxon>
        <taxon>Psychrilyobacter</taxon>
    </lineage>
</organism>
<dbReference type="Pfam" id="PF07690">
    <property type="entry name" value="MFS_1"/>
    <property type="match status" value="1"/>
</dbReference>
<accession>A0ABX9KIE4</accession>
<dbReference type="EMBL" id="QUAJ01000008">
    <property type="protein sequence ID" value="REI41693.1"/>
    <property type="molecule type" value="Genomic_DNA"/>
</dbReference>
<dbReference type="PRINTS" id="PR01988">
    <property type="entry name" value="EXPORTERBACE"/>
</dbReference>
<evidence type="ECO:0000256" key="1">
    <source>
        <dbReference type="ARBA" id="ARBA00004651"/>
    </source>
</evidence>
<sequence length="385" mass="43094">MVGTGLLQIALPLYILDETNSVSKLGTFVALMAIPALLASPFVGSYVETNNKKHIMVITDYIQGVLFISLFFIGDLSLFNLGLILTISLLIEKIFDLSTSSIFSRIVDKKLFEKGNSCKSILDNTSFLISPILGTFIYIKWGLSGIFLVNGVTFLLSGTIEIFIDYIHEETKMISNNFIENLKEVIDFIFSNKKLKNFVITIMLLNLFMTPMFVIIFPYLTLQINLLTKAQYGIGSSLGMAGAIVGASFIIFKSQKARISTLINIESILIMGIGIFSLIFLRNIPLFFIVYSFLRFSLGVINTMVNVPLTSGFQEAVPKDMQGRFFGIVFFISGLLIPIGNLVIGEISKWIRPQFIIIINCFILIFITTKLLGKNENKNWIKDIL</sequence>
<comment type="caution">
    <text evidence="8">The sequence shown here is derived from an EMBL/GenBank/DDBJ whole genome shotgun (WGS) entry which is preliminary data.</text>
</comment>
<feature type="transmembrane region" description="Helical" evidence="7">
    <location>
        <begin position="286"/>
        <end position="305"/>
    </location>
</feature>
<keyword evidence="5 7" id="KW-1133">Transmembrane helix</keyword>
<proteinExistence type="predicted"/>
<evidence type="ECO:0000313" key="9">
    <source>
        <dbReference type="Proteomes" id="UP000263486"/>
    </source>
</evidence>
<dbReference type="PANTHER" id="PTHR43266">
    <property type="entry name" value="MACROLIDE-EFFLUX PROTEIN"/>
    <property type="match status" value="1"/>
</dbReference>
<keyword evidence="9" id="KW-1185">Reference proteome</keyword>
<reference evidence="8 9" key="1">
    <citation type="submission" date="2018-08" db="EMBL/GenBank/DDBJ databases">
        <title>Draft genome sequence of Psychrilyobacter sp. strain SD5 isolated from Black Sea water.</title>
        <authorList>
            <person name="Yadav S."/>
            <person name="Villanueva L."/>
            <person name="Damste J.S.S."/>
        </authorList>
    </citation>
    <scope>NUCLEOTIDE SEQUENCE [LARGE SCALE GENOMIC DNA]</scope>
    <source>
        <strain evidence="8 9">SD5</strain>
    </source>
</reference>
<dbReference type="SUPFAM" id="SSF103473">
    <property type="entry name" value="MFS general substrate transporter"/>
    <property type="match status" value="1"/>
</dbReference>
<feature type="transmembrane region" description="Helical" evidence="7">
    <location>
        <begin position="259"/>
        <end position="280"/>
    </location>
</feature>
<name>A0ABX9KIE4_9FUSO</name>
<evidence type="ECO:0000256" key="4">
    <source>
        <dbReference type="ARBA" id="ARBA00022692"/>
    </source>
</evidence>
<dbReference type="CDD" id="cd06173">
    <property type="entry name" value="MFS_MefA_like"/>
    <property type="match status" value="1"/>
</dbReference>
<feature type="transmembrane region" description="Helical" evidence="7">
    <location>
        <begin position="79"/>
        <end position="99"/>
    </location>
</feature>
<feature type="transmembrane region" description="Helical" evidence="7">
    <location>
        <begin position="325"/>
        <end position="344"/>
    </location>
</feature>
<protein>
    <submittedName>
        <fullName evidence="8">MFS transporter</fullName>
    </submittedName>
</protein>
<evidence type="ECO:0000313" key="8">
    <source>
        <dbReference type="EMBL" id="REI41693.1"/>
    </source>
</evidence>
<keyword evidence="6 7" id="KW-0472">Membrane</keyword>
<dbReference type="Gene3D" id="1.20.1250.20">
    <property type="entry name" value="MFS general substrate transporter like domains"/>
    <property type="match status" value="1"/>
</dbReference>
<feature type="transmembrane region" description="Helical" evidence="7">
    <location>
        <begin position="350"/>
        <end position="372"/>
    </location>
</feature>
<evidence type="ECO:0000256" key="2">
    <source>
        <dbReference type="ARBA" id="ARBA00022448"/>
    </source>
</evidence>
<comment type="subcellular location">
    <subcellularLocation>
        <location evidence="1">Cell membrane</location>
        <topology evidence="1">Multi-pass membrane protein</topology>
    </subcellularLocation>
</comment>
<feature type="transmembrane region" description="Helical" evidence="7">
    <location>
        <begin position="145"/>
        <end position="164"/>
    </location>
</feature>
<feature type="transmembrane region" description="Helical" evidence="7">
    <location>
        <begin position="198"/>
        <end position="220"/>
    </location>
</feature>
<dbReference type="InterPro" id="IPR036259">
    <property type="entry name" value="MFS_trans_sf"/>
</dbReference>
<dbReference type="Proteomes" id="UP000263486">
    <property type="component" value="Unassembled WGS sequence"/>
</dbReference>
<evidence type="ECO:0000256" key="5">
    <source>
        <dbReference type="ARBA" id="ARBA00022989"/>
    </source>
</evidence>
<keyword evidence="4 7" id="KW-0812">Transmembrane</keyword>
<dbReference type="PANTHER" id="PTHR43266:SF9">
    <property type="entry name" value="PERMEASE, MAJOR FACILITATOR SUPERFAMILY-RELATED"/>
    <property type="match status" value="1"/>
</dbReference>
<feature type="transmembrane region" description="Helical" evidence="7">
    <location>
        <begin position="25"/>
        <end position="43"/>
    </location>
</feature>
<feature type="transmembrane region" description="Helical" evidence="7">
    <location>
        <begin position="232"/>
        <end position="252"/>
    </location>
</feature>
<dbReference type="InterPro" id="IPR011701">
    <property type="entry name" value="MFS"/>
</dbReference>
<gene>
    <name evidence="8" type="ORF">DYH56_05995</name>
</gene>
<keyword evidence="2" id="KW-0813">Transport</keyword>
<evidence type="ECO:0000256" key="7">
    <source>
        <dbReference type="SAM" id="Phobius"/>
    </source>
</evidence>
<dbReference type="InterPro" id="IPR022324">
    <property type="entry name" value="Bacilysin_exporter_BacE_put"/>
</dbReference>
<evidence type="ECO:0000256" key="6">
    <source>
        <dbReference type="ARBA" id="ARBA00023136"/>
    </source>
</evidence>